<proteinExistence type="predicted"/>
<dbReference type="EMBL" id="UZAL01037469">
    <property type="protein sequence ID" value="VDP71916.1"/>
    <property type="molecule type" value="Genomic_DNA"/>
</dbReference>
<evidence type="ECO:0000313" key="2">
    <source>
        <dbReference type="Proteomes" id="UP000269396"/>
    </source>
</evidence>
<reference evidence="1 2" key="1">
    <citation type="submission" date="2018-11" db="EMBL/GenBank/DDBJ databases">
        <authorList>
            <consortium name="Pathogen Informatics"/>
        </authorList>
    </citation>
    <scope>NUCLEOTIDE SEQUENCE [LARGE SCALE GENOMIC DNA]</scope>
    <source>
        <strain>Denwood</strain>
        <strain evidence="2">Zambia</strain>
    </source>
</reference>
<name>A0A183PQK1_9TREM</name>
<sequence>MSKFNRQNNKLFIFVKNIKINCNNFVFHLGGGGI</sequence>
<protein>
    <submittedName>
        <fullName evidence="1">Uncharacterized protein</fullName>
    </submittedName>
</protein>
<evidence type="ECO:0000313" key="1">
    <source>
        <dbReference type="EMBL" id="VDP71916.1"/>
    </source>
</evidence>
<dbReference type="AlphaFoldDB" id="A0A183PQK1"/>
<dbReference type="Proteomes" id="UP000269396">
    <property type="component" value="Unassembled WGS sequence"/>
</dbReference>
<gene>
    <name evidence="1" type="ORF">SMTD_LOCUS16637</name>
</gene>
<organism evidence="1 2">
    <name type="scientific">Schistosoma mattheei</name>
    <dbReference type="NCBI Taxonomy" id="31246"/>
    <lineage>
        <taxon>Eukaryota</taxon>
        <taxon>Metazoa</taxon>
        <taxon>Spiralia</taxon>
        <taxon>Lophotrochozoa</taxon>
        <taxon>Platyhelminthes</taxon>
        <taxon>Trematoda</taxon>
        <taxon>Digenea</taxon>
        <taxon>Strigeidida</taxon>
        <taxon>Schistosomatoidea</taxon>
        <taxon>Schistosomatidae</taxon>
        <taxon>Schistosoma</taxon>
    </lineage>
</organism>
<keyword evidence="2" id="KW-1185">Reference proteome</keyword>
<accession>A0A183PQK1</accession>